<feature type="transmembrane region" description="Helical" evidence="7">
    <location>
        <begin position="206"/>
        <end position="225"/>
    </location>
</feature>
<keyword evidence="4 7" id="KW-0472">Membrane</keyword>
<dbReference type="RefSeq" id="WP_014134914.1">
    <property type="nucleotide sequence ID" value="NC_016109.1"/>
</dbReference>
<keyword evidence="2 7" id="KW-0812">Transmembrane</keyword>
<evidence type="ECO:0000256" key="2">
    <source>
        <dbReference type="ARBA" id="ARBA00022692"/>
    </source>
</evidence>
<reference evidence="8 9" key="1">
    <citation type="journal article" date="2010" name="DNA Res.">
        <title>Genome sequence of Kitasatospora setae NBRC 14216T: an evolutionary snapshot of the family Streptomycetaceae.</title>
        <authorList>
            <person name="Ichikawa N."/>
            <person name="Oguchi A."/>
            <person name="Ikeda H."/>
            <person name="Ishikawa J."/>
            <person name="Kitani S."/>
            <person name="Watanabe Y."/>
            <person name="Nakamura S."/>
            <person name="Katano Y."/>
            <person name="Kishi E."/>
            <person name="Sasagawa M."/>
            <person name="Ankai A."/>
            <person name="Fukui S."/>
            <person name="Hashimoto Y."/>
            <person name="Kamata S."/>
            <person name="Otoguro M."/>
            <person name="Tanikawa S."/>
            <person name="Nihira T."/>
            <person name="Horinouchi S."/>
            <person name="Ohnishi Y."/>
            <person name="Hayakawa M."/>
            <person name="Kuzuyama T."/>
            <person name="Arisawa A."/>
            <person name="Nomoto F."/>
            <person name="Miura H."/>
            <person name="Takahashi Y."/>
            <person name="Fujita N."/>
        </authorList>
    </citation>
    <scope>NUCLEOTIDE SEQUENCE [LARGE SCALE GENOMIC DNA]</scope>
    <source>
        <strain evidence="9">ATCC 33774 / DSM 43861 / JCM 3304 / KCC A-0304 / NBRC 14216 / KM-6054</strain>
    </source>
</reference>
<dbReference type="eggNOG" id="COG0477">
    <property type="taxonomic scope" value="Bacteria"/>
</dbReference>
<feature type="transmembrane region" description="Helical" evidence="7">
    <location>
        <begin position="237"/>
        <end position="256"/>
    </location>
</feature>
<dbReference type="STRING" id="452652.KSE_17720"/>
<evidence type="ECO:0000256" key="4">
    <source>
        <dbReference type="ARBA" id="ARBA00023136"/>
    </source>
</evidence>
<evidence type="ECO:0000256" key="1">
    <source>
        <dbReference type="ARBA" id="ARBA00004141"/>
    </source>
</evidence>
<proteinExistence type="predicted"/>
<evidence type="ECO:0000313" key="9">
    <source>
        <dbReference type="Proteomes" id="UP000007076"/>
    </source>
</evidence>
<protein>
    <submittedName>
        <fullName evidence="8">Putative truncated major facilitator superfamily transporter</fullName>
    </submittedName>
</protein>
<dbReference type="AlphaFoldDB" id="E4N8R5"/>
<evidence type="ECO:0000313" key="8">
    <source>
        <dbReference type="EMBL" id="BAJ27596.1"/>
    </source>
</evidence>
<dbReference type="Proteomes" id="UP000007076">
    <property type="component" value="Chromosome"/>
</dbReference>
<dbReference type="KEGG" id="ksk:KSE_17720"/>
<dbReference type="HOGENOM" id="CLU_870911_0_0_11"/>
<sequence length="319" mass="32463">MTSAVPPVGVGLLTLGVTEGATWGWLTAKTLLVPAAGLVGLALALFRSTTHPVPAIETRLFRNRGFAATNVVSLLYGMAQYRWLLVGVLYITDLWHYSETEAGLAMIPGAVFASVAALAMGKIAPRIGGPRGVTLLGLVAILACGFLMVFGLTSHAAFLALWLPAGSIVGIGMGATTMGTSSAAAFSAPPTKFAVGSGVNTTSRQFGGALGIAALAVIMQNSGTADGGHTLDSYRNVYIFCTVAVALALAVGFIRLKPTPPAAPAAAPRRAFRTEDGPHSGEPPAGARAGTIIPVGHAVGHATPAPSTKNRKTPDQLGS</sequence>
<name>E4N8R5_KITSK</name>
<evidence type="ECO:0000256" key="3">
    <source>
        <dbReference type="ARBA" id="ARBA00022989"/>
    </source>
</evidence>
<feature type="transmembrane region" description="Helical" evidence="7">
    <location>
        <begin position="67"/>
        <end position="91"/>
    </location>
</feature>
<dbReference type="GO" id="GO:0022857">
    <property type="term" value="F:transmembrane transporter activity"/>
    <property type="evidence" value="ECO:0007669"/>
    <property type="project" value="InterPro"/>
</dbReference>
<feature type="transmembrane region" description="Helical" evidence="7">
    <location>
        <begin position="159"/>
        <end position="186"/>
    </location>
</feature>
<feature type="transmembrane region" description="Helical" evidence="7">
    <location>
        <begin position="103"/>
        <end position="121"/>
    </location>
</feature>
<evidence type="ECO:0000256" key="6">
    <source>
        <dbReference type="SAM" id="MobiDB-lite"/>
    </source>
</evidence>
<organism evidence="8 9">
    <name type="scientific">Kitasatospora setae (strain ATCC 33774 / DSM 43861 / JCM 3304 / KCC A-0304 / NBRC 14216 / KM-6054)</name>
    <name type="common">Streptomyces setae</name>
    <dbReference type="NCBI Taxonomy" id="452652"/>
    <lineage>
        <taxon>Bacteria</taxon>
        <taxon>Bacillati</taxon>
        <taxon>Actinomycetota</taxon>
        <taxon>Actinomycetes</taxon>
        <taxon>Kitasatosporales</taxon>
        <taxon>Streptomycetaceae</taxon>
        <taxon>Kitasatospora</taxon>
    </lineage>
</organism>
<dbReference type="Gene3D" id="1.20.1250.20">
    <property type="entry name" value="MFS general substrate transporter like domains"/>
    <property type="match status" value="1"/>
</dbReference>
<dbReference type="InterPro" id="IPR011701">
    <property type="entry name" value="MFS"/>
</dbReference>
<keyword evidence="5" id="KW-0046">Antibiotic resistance</keyword>
<keyword evidence="3 7" id="KW-1133">Transmembrane helix</keyword>
<dbReference type="GO" id="GO:0016020">
    <property type="term" value="C:membrane"/>
    <property type="evidence" value="ECO:0007669"/>
    <property type="project" value="UniProtKB-SubCell"/>
</dbReference>
<feature type="transmembrane region" description="Helical" evidence="7">
    <location>
        <begin position="30"/>
        <end position="46"/>
    </location>
</feature>
<dbReference type="EMBL" id="AP010968">
    <property type="protein sequence ID" value="BAJ27596.1"/>
    <property type="molecule type" value="Genomic_DNA"/>
</dbReference>
<feature type="region of interest" description="Disordered" evidence="6">
    <location>
        <begin position="261"/>
        <end position="319"/>
    </location>
</feature>
<accession>E4N8R5</accession>
<dbReference type="PATRIC" id="fig|452652.3.peg.1777"/>
<dbReference type="InterPro" id="IPR036259">
    <property type="entry name" value="MFS_trans_sf"/>
</dbReference>
<feature type="transmembrane region" description="Helical" evidence="7">
    <location>
        <begin position="133"/>
        <end position="153"/>
    </location>
</feature>
<dbReference type="SUPFAM" id="SSF103473">
    <property type="entry name" value="MFS general substrate transporter"/>
    <property type="match status" value="1"/>
</dbReference>
<dbReference type="PANTHER" id="PTHR42718">
    <property type="entry name" value="MAJOR FACILITATOR SUPERFAMILY MULTIDRUG TRANSPORTER MFSC"/>
    <property type="match status" value="1"/>
</dbReference>
<evidence type="ECO:0000256" key="7">
    <source>
        <dbReference type="SAM" id="Phobius"/>
    </source>
</evidence>
<dbReference type="GO" id="GO:0046677">
    <property type="term" value="P:response to antibiotic"/>
    <property type="evidence" value="ECO:0007669"/>
    <property type="project" value="UniProtKB-KW"/>
</dbReference>
<dbReference type="Pfam" id="PF07690">
    <property type="entry name" value="MFS_1"/>
    <property type="match status" value="1"/>
</dbReference>
<comment type="subcellular location">
    <subcellularLocation>
        <location evidence="1">Membrane</location>
        <topology evidence="1">Multi-pass membrane protein</topology>
    </subcellularLocation>
</comment>
<evidence type="ECO:0000256" key="5">
    <source>
        <dbReference type="ARBA" id="ARBA00023251"/>
    </source>
</evidence>
<gene>
    <name evidence="8" type="ordered locus">KSE_17720</name>
</gene>
<dbReference type="PANTHER" id="PTHR42718:SF48">
    <property type="entry name" value="CONSERVED TWO-DOMAIN MEMBRANE PROTEIN-RELATED"/>
    <property type="match status" value="1"/>
</dbReference>
<keyword evidence="9" id="KW-1185">Reference proteome</keyword>